<dbReference type="Pfam" id="PF03953">
    <property type="entry name" value="Tubulin_C"/>
    <property type="match status" value="1"/>
</dbReference>
<dbReference type="OrthoDB" id="271881at2759"/>
<dbReference type="PANTHER" id="PTHR11588">
    <property type="entry name" value="TUBULIN"/>
    <property type="match status" value="1"/>
</dbReference>
<keyword evidence="6" id="KW-0007">Acetylation</keyword>
<evidence type="ECO:0000256" key="7">
    <source>
        <dbReference type="ARBA" id="ARBA00023134"/>
    </source>
</evidence>
<keyword evidence="7" id="KW-0342">GTP-binding</keyword>
<keyword evidence="3" id="KW-0493">Microtubule</keyword>
<dbReference type="Proteomes" id="UP000187209">
    <property type="component" value="Unassembled WGS sequence"/>
</dbReference>
<evidence type="ECO:0000256" key="8">
    <source>
        <dbReference type="ARBA" id="ARBA00049117"/>
    </source>
</evidence>
<dbReference type="GO" id="GO:0005200">
    <property type="term" value="F:structural constituent of cytoskeleton"/>
    <property type="evidence" value="ECO:0007669"/>
    <property type="project" value="InterPro"/>
</dbReference>
<dbReference type="InterPro" id="IPR036525">
    <property type="entry name" value="Tubulin/FtsZ_GTPase_sf"/>
</dbReference>
<evidence type="ECO:0000256" key="2">
    <source>
        <dbReference type="ARBA" id="ARBA00022490"/>
    </source>
</evidence>
<evidence type="ECO:0000313" key="10">
    <source>
        <dbReference type="EMBL" id="OMJ71616.1"/>
    </source>
</evidence>
<reference evidence="10 11" key="1">
    <citation type="submission" date="2016-11" db="EMBL/GenBank/DDBJ databases">
        <title>The macronuclear genome of Stentor coeruleus: a giant cell with tiny introns.</title>
        <authorList>
            <person name="Slabodnick M."/>
            <person name="Ruby J.G."/>
            <person name="Reiff S.B."/>
            <person name="Swart E.C."/>
            <person name="Gosai S."/>
            <person name="Prabakaran S."/>
            <person name="Witkowska E."/>
            <person name="Larue G.E."/>
            <person name="Fisher S."/>
            <person name="Freeman R.M."/>
            <person name="Gunawardena J."/>
            <person name="Chu W."/>
            <person name="Stover N.A."/>
            <person name="Gregory B.D."/>
            <person name="Nowacki M."/>
            <person name="Derisi J."/>
            <person name="Roy S.W."/>
            <person name="Marshall W.F."/>
            <person name="Sood P."/>
        </authorList>
    </citation>
    <scope>NUCLEOTIDE SEQUENCE [LARGE SCALE GENOMIC DNA]</scope>
    <source>
        <strain evidence="10">WM001</strain>
    </source>
</reference>
<evidence type="ECO:0000256" key="1">
    <source>
        <dbReference type="ARBA" id="ARBA00009636"/>
    </source>
</evidence>
<dbReference type="Gene3D" id="3.30.1330.20">
    <property type="entry name" value="Tubulin/FtsZ, C-terminal domain"/>
    <property type="match status" value="1"/>
</dbReference>
<evidence type="ECO:0000256" key="6">
    <source>
        <dbReference type="ARBA" id="ARBA00022990"/>
    </source>
</evidence>
<organism evidence="10 11">
    <name type="scientific">Stentor coeruleus</name>
    <dbReference type="NCBI Taxonomy" id="5963"/>
    <lineage>
        <taxon>Eukaryota</taxon>
        <taxon>Sar</taxon>
        <taxon>Alveolata</taxon>
        <taxon>Ciliophora</taxon>
        <taxon>Postciliodesmatophora</taxon>
        <taxon>Heterotrichea</taxon>
        <taxon>Heterotrichida</taxon>
        <taxon>Stentoridae</taxon>
        <taxon>Stentor</taxon>
    </lineage>
</organism>
<evidence type="ECO:0000256" key="5">
    <source>
        <dbReference type="ARBA" id="ARBA00022801"/>
    </source>
</evidence>
<feature type="domain" description="Tubulin/FtsZ GTPase" evidence="9">
    <location>
        <begin position="47"/>
        <end position="245"/>
    </location>
</feature>
<keyword evidence="2" id="KW-0963">Cytoplasm</keyword>
<accession>A0A1R2B4E6</accession>
<evidence type="ECO:0000256" key="4">
    <source>
        <dbReference type="ARBA" id="ARBA00022741"/>
    </source>
</evidence>
<dbReference type="GO" id="GO:0007017">
    <property type="term" value="P:microtubule-based process"/>
    <property type="evidence" value="ECO:0007669"/>
    <property type="project" value="InterPro"/>
</dbReference>
<dbReference type="Pfam" id="PF00091">
    <property type="entry name" value="Tubulin"/>
    <property type="match status" value="1"/>
</dbReference>
<dbReference type="SMART" id="SM00864">
    <property type="entry name" value="Tubulin"/>
    <property type="match status" value="1"/>
</dbReference>
<gene>
    <name evidence="10" type="ORF">SteCoe_30110</name>
</gene>
<dbReference type="SUPFAM" id="SSF55307">
    <property type="entry name" value="Tubulin C-terminal domain-like"/>
    <property type="match status" value="1"/>
</dbReference>
<comment type="catalytic activity">
    <reaction evidence="8">
        <text>GTP + H2O = GDP + phosphate + H(+)</text>
        <dbReference type="Rhea" id="RHEA:19669"/>
        <dbReference type="ChEBI" id="CHEBI:15377"/>
        <dbReference type="ChEBI" id="CHEBI:15378"/>
        <dbReference type="ChEBI" id="CHEBI:37565"/>
        <dbReference type="ChEBI" id="CHEBI:43474"/>
        <dbReference type="ChEBI" id="CHEBI:58189"/>
    </reaction>
    <physiologicalReaction direction="left-to-right" evidence="8">
        <dbReference type="Rhea" id="RHEA:19670"/>
    </physiologicalReaction>
</comment>
<keyword evidence="11" id="KW-1185">Reference proteome</keyword>
<dbReference type="InterPro" id="IPR037103">
    <property type="entry name" value="Tubulin/FtsZ-like_C"/>
</dbReference>
<name>A0A1R2B4E6_9CILI</name>
<sequence length="446" mass="51145">MSEILSISIGNTGTKIGLDFWELLCLEENIDPCGKFNSLHQNWKFGYHKFFNEVSSQTYTPRALFIDTDPNIFSIVNTKNLFNPAYTISGIKSLNGNFAKGISSKYYNNESITLIDASLENLRKLAENSNSFEGFMITHSVAGGTGSSLTSILLEKLSEEYPKKIKSTISVMPSENNNEYLESYNVMHCMNSLIENADITFSYDNNALKDICKRTFRTENIGFDNYNRLIAHAMSSITCCIRNDGCLNESLNANLNNHISYSPMHFLITSQFPLWPPEKTCLPPEYSDYDITFEVFNSDYFMIKCDITFQKLMQTSLLYRGNCIPRNISLALNNVKFDMKIEFVEWYSRGIMCGIDHDIPEIFPKSELVKITKHAFLCFNSCAISDMFIKLLSEFDISYANKICLDRIHQEGFDDEVLINDRERVKMLLEDYGEAAKEYQYDESEV</sequence>
<dbReference type="InterPro" id="IPR003008">
    <property type="entry name" value="Tubulin_FtsZ_GTPase"/>
</dbReference>
<comment type="similarity">
    <text evidence="1">Belongs to the tubulin family.</text>
</comment>
<dbReference type="InterPro" id="IPR008280">
    <property type="entry name" value="Tub_FtsZ_C"/>
</dbReference>
<dbReference type="GO" id="GO:0005874">
    <property type="term" value="C:microtubule"/>
    <property type="evidence" value="ECO:0007669"/>
    <property type="project" value="UniProtKB-KW"/>
</dbReference>
<comment type="caution">
    <text evidence="10">The sequence shown here is derived from an EMBL/GenBank/DDBJ whole genome shotgun (WGS) entry which is preliminary data.</text>
</comment>
<dbReference type="GO" id="GO:0016787">
    <property type="term" value="F:hydrolase activity"/>
    <property type="evidence" value="ECO:0007669"/>
    <property type="project" value="UniProtKB-KW"/>
</dbReference>
<dbReference type="InterPro" id="IPR000217">
    <property type="entry name" value="Tubulin"/>
</dbReference>
<dbReference type="PRINTS" id="PR01162">
    <property type="entry name" value="ALPHATUBULIN"/>
</dbReference>
<keyword evidence="4" id="KW-0547">Nucleotide-binding</keyword>
<evidence type="ECO:0000256" key="3">
    <source>
        <dbReference type="ARBA" id="ARBA00022701"/>
    </source>
</evidence>
<dbReference type="InterPro" id="IPR002452">
    <property type="entry name" value="Alpha_tubulin"/>
</dbReference>
<dbReference type="SUPFAM" id="SSF52490">
    <property type="entry name" value="Tubulin nucleotide-binding domain-like"/>
    <property type="match status" value="1"/>
</dbReference>
<evidence type="ECO:0000313" key="11">
    <source>
        <dbReference type="Proteomes" id="UP000187209"/>
    </source>
</evidence>
<dbReference type="GO" id="GO:0005525">
    <property type="term" value="F:GTP binding"/>
    <property type="evidence" value="ECO:0007669"/>
    <property type="project" value="UniProtKB-KW"/>
</dbReference>
<evidence type="ECO:0000259" key="9">
    <source>
        <dbReference type="SMART" id="SM00864"/>
    </source>
</evidence>
<dbReference type="Gene3D" id="3.40.50.1440">
    <property type="entry name" value="Tubulin/FtsZ, GTPase domain"/>
    <property type="match status" value="1"/>
</dbReference>
<dbReference type="EMBL" id="MPUH01000972">
    <property type="protein sequence ID" value="OMJ71616.1"/>
    <property type="molecule type" value="Genomic_DNA"/>
</dbReference>
<dbReference type="PRINTS" id="PR01161">
    <property type="entry name" value="TUBULIN"/>
</dbReference>
<dbReference type="AlphaFoldDB" id="A0A1R2B4E6"/>
<proteinExistence type="inferred from homology"/>
<protein>
    <recommendedName>
        <fullName evidence="9">Tubulin/FtsZ GTPase domain-containing protein</fullName>
    </recommendedName>
</protein>
<dbReference type="InterPro" id="IPR018316">
    <property type="entry name" value="Tubulin/FtsZ_2-layer-sand-dom"/>
</dbReference>
<keyword evidence="5" id="KW-0378">Hydrolase</keyword>